<reference evidence="1 2" key="1">
    <citation type="submission" date="2019-05" db="EMBL/GenBank/DDBJ databases">
        <authorList>
            <person name="Chen C."/>
        </authorList>
    </citation>
    <scope>NUCLEOTIDE SEQUENCE [LARGE SCALE GENOMIC DNA]</scope>
    <source>
        <strain evidence="1 2">HB172198</strain>
    </source>
</reference>
<sequence>MKKQLLAVEGTLTPLSSKSHITYSCLVDEDPASLDMEFRYTPKVMEDPEASRLLIWEAIEKYEAAELVELRKAEWERYMPLQNLLTLSVDDPHGFRGSAHRHPSEQRHMLCEQEASPGFLAGPLPSGIWKITISVHCVVTPECTYQLIVHKGGQSRDLGSVRAAHAYTT</sequence>
<gene>
    <name evidence="1" type="ORF">E6C60_0879</name>
</gene>
<evidence type="ECO:0000313" key="2">
    <source>
        <dbReference type="Proteomes" id="UP000300879"/>
    </source>
</evidence>
<protein>
    <submittedName>
        <fullName evidence="1">Uncharacterized protein</fullName>
    </submittedName>
</protein>
<dbReference type="Proteomes" id="UP000300879">
    <property type="component" value="Chromosome"/>
</dbReference>
<dbReference type="OrthoDB" id="1690737at2"/>
<proteinExistence type="predicted"/>
<organism evidence="1 2">
    <name type="scientific">Paenibacillus algicola</name>
    <dbReference type="NCBI Taxonomy" id="2565926"/>
    <lineage>
        <taxon>Bacteria</taxon>
        <taxon>Bacillati</taxon>
        <taxon>Bacillota</taxon>
        <taxon>Bacilli</taxon>
        <taxon>Bacillales</taxon>
        <taxon>Paenibacillaceae</taxon>
        <taxon>Paenibacillus</taxon>
    </lineage>
</organism>
<name>A0A4P8XJ94_9BACL</name>
<dbReference type="AlphaFoldDB" id="A0A4P8XJ94"/>
<dbReference type="EMBL" id="CP040396">
    <property type="protein sequence ID" value="QCT01600.1"/>
    <property type="molecule type" value="Genomic_DNA"/>
</dbReference>
<dbReference type="RefSeq" id="WP_138224709.1">
    <property type="nucleotide sequence ID" value="NZ_CP040396.1"/>
</dbReference>
<dbReference type="KEGG" id="palo:E6C60_0879"/>
<evidence type="ECO:0000313" key="1">
    <source>
        <dbReference type="EMBL" id="QCT01600.1"/>
    </source>
</evidence>
<accession>A0A4P8XJ94</accession>
<keyword evidence="2" id="KW-1185">Reference proteome</keyword>